<keyword evidence="8" id="KW-0472">Membrane</keyword>
<organism evidence="12 13">
    <name type="scientific">Undibacterium aquatile</name>
    <dbReference type="NCBI Taxonomy" id="1537398"/>
    <lineage>
        <taxon>Bacteria</taxon>
        <taxon>Pseudomonadati</taxon>
        <taxon>Pseudomonadota</taxon>
        <taxon>Betaproteobacteria</taxon>
        <taxon>Burkholderiales</taxon>
        <taxon>Oxalobacteraceae</taxon>
        <taxon>Undibacterium</taxon>
    </lineage>
</organism>
<dbReference type="Proteomes" id="UP000637632">
    <property type="component" value="Unassembled WGS sequence"/>
</dbReference>
<evidence type="ECO:0000259" key="11">
    <source>
        <dbReference type="Pfam" id="PF12019"/>
    </source>
</evidence>
<reference evidence="12 13" key="1">
    <citation type="submission" date="2020-08" db="EMBL/GenBank/DDBJ databases">
        <title>Novel species isolated from subtropical streams in China.</title>
        <authorList>
            <person name="Lu H."/>
        </authorList>
    </citation>
    <scope>NUCLEOTIDE SEQUENCE [LARGE SCALE GENOMIC DNA]</scope>
    <source>
        <strain evidence="12 13">CCTCC AB 2015119</strain>
    </source>
</reference>
<keyword evidence="5" id="KW-0997">Cell inner membrane</keyword>
<evidence type="ECO:0000313" key="12">
    <source>
        <dbReference type="EMBL" id="MBC3812998.1"/>
    </source>
</evidence>
<proteinExistence type="inferred from homology"/>
<dbReference type="Pfam" id="PF12019">
    <property type="entry name" value="GspH"/>
    <property type="match status" value="1"/>
</dbReference>
<evidence type="ECO:0000256" key="2">
    <source>
        <dbReference type="ARBA" id="ARBA00021549"/>
    </source>
</evidence>
<evidence type="ECO:0000256" key="5">
    <source>
        <dbReference type="ARBA" id="ARBA00022519"/>
    </source>
</evidence>
<evidence type="ECO:0000256" key="3">
    <source>
        <dbReference type="ARBA" id="ARBA00022475"/>
    </source>
</evidence>
<keyword evidence="3" id="KW-1003">Cell membrane</keyword>
<evidence type="ECO:0000256" key="6">
    <source>
        <dbReference type="ARBA" id="ARBA00022692"/>
    </source>
</evidence>
<dbReference type="EMBL" id="JACOFT010000006">
    <property type="protein sequence ID" value="MBC3812998.1"/>
    <property type="molecule type" value="Genomic_DNA"/>
</dbReference>
<keyword evidence="4" id="KW-0488">Methylation</keyword>
<evidence type="ECO:0000256" key="9">
    <source>
        <dbReference type="ARBA" id="ARBA00025772"/>
    </source>
</evidence>
<evidence type="ECO:0000256" key="4">
    <source>
        <dbReference type="ARBA" id="ARBA00022481"/>
    </source>
</evidence>
<name>A0ABR6XJR1_9BURK</name>
<feature type="domain" description="General secretion pathway GspH" evidence="11">
    <location>
        <begin position="35"/>
        <end position="152"/>
    </location>
</feature>
<keyword evidence="6" id="KW-0812">Transmembrane</keyword>
<evidence type="ECO:0000256" key="8">
    <source>
        <dbReference type="ARBA" id="ARBA00023136"/>
    </source>
</evidence>
<accession>A0ABR6XJR1</accession>
<comment type="subcellular location">
    <subcellularLocation>
        <location evidence="1">Cell inner membrane</location>
        <topology evidence="1">Single-pass membrane protein</topology>
    </subcellularLocation>
</comment>
<dbReference type="InterPro" id="IPR045584">
    <property type="entry name" value="Pilin-like"/>
</dbReference>
<keyword evidence="13" id="KW-1185">Reference proteome</keyword>
<evidence type="ECO:0000256" key="7">
    <source>
        <dbReference type="ARBA" id="ARBA00022989"/>
    </source>
</evidence>
<evidence type="ECO:0000313" key="13">
    <source>
        <dbReference type="Proteomes" id="UP000637632"/>
    </source>
</evidence>
<dbReference type="Gene3D" id="3.55.40.10">
    <property type="entry name" value="minor pseudopilin epsh domain"/>
    <property type="match status" value="1"/>
</dbReference>
<evidence type="ECO:0000256" key="1">
    <source>
        <dbReference type="ARBA" id="ARBA00004377"/>
    </source>
</evidence>
<keyword evidence="7" id="KW-1133">Transmembrane helix</keyword>
<sequence length="173" mass="18494">MVELMVTVAIAAILMAIAAPTFSIFIDNQKLLTTATEFYSAVNMTRSEAIKRGAQVTLAANDGVAWTSGWTVFVDTNGNARPDAGETTIFTHDATSQKMEVVGQFTDGTSPYISYTGNGRSRTNANSQQPQAGTISFKLGAATRRVKVNFLGRARICNPDTDLKTCTDNATGN</sequence>
<protein>
    <recommendedName>
        <fullName evidence="2">Type II secretion system protein H</fullName>
    </recommendedName>
    <alternativeName>
        <fullName evidence="10">General secretion pathway protein H</fullName>
    </alternativeName>
</protein>
<comment type="caution">
    <text evidence="12">The sequence shown here is derived from an EMBL/GenBank/DDBJ whole genome shotgun (WGS) entry which is preliminary data.</text>
</comment>
<dbReference type="InterPro" id="IPR022346">
    <property type="entry name" value="T2SS_GspH"/>
</dbReference>
<comment type="similarity">
    <text evidence="9">Belongs to the GSP H family.</text>
</comment>
<evidence type="ECO:0000256" key="10">
    <source>
        <dbReference type="ARBA" id="ARBA00030775"/>
    </source>
</evidence>
<gene>
    <name evidence="12" type="ORF">H8K26_16265</name>
</gene>
<dbReference type="SUPFAM" id="SSF54523">
    <property type="entry name" value="Pili subunits"/>
    <property type="match status" value="1"/>
</dbReference>